<name>A0A7X3SNL5_9HYPH</name>
<dbReference type="Proteomes" id="UP000436483">
    <property type="component" value="Unassembled WGS sequence"/>
</dbReference>
<dbReference type="Gene3D" id="2.40.30.170">
    <property type="match status" value="1"/>
</dbReference>
<dbReference type="GO" id="GO:0046677">
    <property type="term" value="P:response to antibiotic"/>
    <property type="evidence" value="ECO:0007669"/>
    <property type="project" value="TreeGrafter"/>
</dbReference>
<comment type="caution">
    <text evidence="9">The sequence shown here is derived from an EMBL/GenBank/DDBJ whole genome shotgun (WGS) entry which is preliminary data.</text>
</comment>
<protein>
    <submittedName>
        <fullName evidence="9">Efflux RND transporter periplasmic adaptor subunit</fullName>
    </submittedName>
</protein>
<feature type="region of interest" description="Disordered" evidence="4">
    <location>
        <begin position="374"/>
        <end position="407"/>
    </location>
</feature>
<reference evidence="9 10" key="2">
    <citation type="submission" date="2020-01" db="EMBL/GenBank/DDBJ databases">
        <title>Microvirga sp. nov., an arsenate reduction bacterium isolated from Tibet hotspring sediments.</title>
        <authorList>
            <person name="Xian W.-D."/>
            <person name="Li W.-J."/>
        </authorList>
    </citation>
    <scope>NUCLEOTIDE SEQUENCE [LARGE SCALE GENOMIC DNA]</scope>
    <source>
        <strain evidence="9 10">KCTC 23863</strain>
    </source>
</reference>
<evidence type="ECO:0000313" key="9">
    <source>
        <dbReference type="EMBL" id="MXQ11164.1"/>
    </source>
</evidence>
<evidence type="ECO:0000259" key="8">
    <source>
        <dbReference type="Pfam" id="PF25967"/>
    </source>
</evidence>
<dbReference type="Pfam" id="PF25944">
    <property type="entry name" value="Beta-barrel_RND"/>
    <property type="match status" value="1"/>
</dbReference>
<dbReference type="AlphaFoldDB" id="A0A7X3SNL5"/>
<dbReference type="InterPro" id="IPR058625">
    <property type="entry name" value="MdtA-like_BSH"/>
</dbReference>
<evidence type="ECO:0000313" key="10">
    <source>
        <dbReference type="Proteomes" id="UP000436483"/>
    </source>
</evidence>
<comment type="similarity">
    <text evidence="2">Belongs to the membrane fusion protein (MFP) (TC 8.A.1) family.</text>
</comment>
<dbReference type="Gene3D" id="2.40.420.20">
    <property type="match status" value="1"/>
</dbReference>
<dbReference type="SUPFAM" id="SSF111369">
    <property type="entry name" value="HlyD-like secretion proteins"/>
    <property type="match status" value="1"/>
</dbReference>
<proteinExistence type="inferred from homology"/>
<dbReference type="Pfam" id="PF25917">
    <property type="entry name" value="BSH_RND"/>
    <property type="match status" value="1"/>
</dbReference>
<evidence type="ECO:0000256" key="2">
    <source>
        <dbReference type="ARBA" id="ARBA00009477"/>
    </source>
</evidence>
<evidence type="ECO:0000259" key="6">
    <source>
        <dbReference type="Pfam" id="PF25917"/>
    </source>
</evidence>
<reference evidence="9 10" key="1">
    <citation type="submission" date="2019-12" db="EMBL/GenBank/DDBJ databases">
        <authorList>
            <person name="Yuan C.-G."/>
        </authorList>
    </citation>
    <scope>NUCLEOTIDE SEQUENCE [LARGE SCALE GENOMIC DNA]</scope>
    <source>
        <strain evidence="9 10">KCTC 23863</strain>
    </source>
</reference>
<comment type="subcellular location">
    <subcellularLocation>
        <location evidence="1">Cell envelope</location>
    </subcellularLocation>
</comment>
<evidence type="ECO:0000256" key="4">
    <source>
        <dbReference type="SAM" id="MobiDB-lite"/>
    </source>
</evidence>
<organism evidence="9 10">
    <name type="scientific">Microvirga makkahensis</name>
    <dbReference type="NCBI Taxonomy" id="1128670"/>
    <lineage>
        <taxon>Bacteria</taxon>
        <taxon>Pseudomonadati</taxon>
        <taxon>Pseudomonadota</taxon>
        <taxon>Alphaproteobacteria</taxon>
        <taxon>Hyphomicrobiales</taxon>
        <taxon>Methylobacteriaceae</taxon>
        <taxon>Microvirga</taxon>
    </lineage>
</organism>
<accession>A0A7X3SNL5</accession>
<evidence type="ECO:0000259" key="7">
    <source>
        <dbReference type="Pfam" id="PF25944"/>
    </source>
</evidence>
<dbReference type="EMBL" id="WURB01000004">
    <property type="protein sequence ID" value="MXQ11164.1"/>
    <property type="molecule type" value="Genomic_DNA"/>
</dbReference>
<feature type="domain" description="Multidrug resistance protein MdtA-like alpha-helical hairpin" evidence="5">
    <location>
        <begin position="111"/>
        <end position="180"/>
    </location>
</feature>
<dbReference type="RefSeq" id="WP_160883769.1">
    <property type="nucleotide sequence ID" value="NZ_WURB01000004.1"/>
</dbReference>
<dbReference type="InterPro" id="IPR058626">
    <property type="entry name" value="MdtA-like_b-barrel"/>
</dbReference>
<dbReference type="OrthoDB" id="9816569at2"/>
<feature type="domain" description="Multidrug resistance protein MdtA-like barrel-sandwich hybrid" evidence="6">
    <location>
        <begin position="70"/>
        <end position="207"/>
    </location>
</feature>
<feature type="domain" description="Multidrug resistance protein MdtA-like beta-barrel" evidence="7">
    <location>
        <begin position="244"/>
        <end position="303"/>
    </location>
</feature>
<feature type="domain" description="Multidrug resistance protein MdtA-like C-terminal permuted SH3" evidence="8">
    <location>
        <begin position="311"/>
        <end position="368"/>
    </location>
</feature>
<dbReference type="GO" id="GO:0030313">
    <property type="term" value="C:cell envelope"/>
    <property type="evidence" value="ECO:0007669"/>
    <property type="project" value="UniProtKB-SubCell"/>
</dbReference>
<evidence type="ECO:0000256" key="3">
    <source>
        <dbReference type="SAM" id="Coils"/>
    </source>
</evidence>
<dbReference type="Gene3D" id="1.10.287.470">
    <property type="entry name" value="Helix hairpin bin"/>
    <property type="match status" value="1"/>
</dbReference>
<evidence type="ECO:0000259" key="5">
    <source>
        <dbReference type="Pfam" id="PF25876"/>
    </source>
</evidence>
<feature type="coiled-coil region" evidence="3">
    <location>
        <begin position="111"/>
        <end position="176"/>
    </location>
</feature>
<dbReference type="Pfam" id="PF25876">
    <property type="entry name" value="HH_MFP_RND"/>
    <property type="match status" value="1"/>
</dbReference>
<dbReference type="InterPro" id="IPR058624">
    <property type="entry name" value="MdtA-like_HH"/>
</dbReference>
<dbReference type="GO" id="GO:0005886">
    <property type="term" value="C:plasma membrane"/>
    <property type="evidence" value="ECO:0007669"/>
    <property type="project" value="TreeGrafter"/>
</dbReference>
<gene>
    <name evidence="9" type="ORF">GR328_06800</name>
</gene>
<dbReference type="Pfam" id="PF25967">
    <property type="entry name" value="RND-MFP_C"/>
    <property type="match status" value="1"/>
</dbReference>
<dbReference type="InterPro" id="IPR058627">
    <property type="entry name" value="MdtA-like_C"/>
</dbReference>
<keyword evidence="3" id="KW-0175">Coiled coil</keyword>
<dbReference type="FunFam" id="2.40.420.20:FF:000001">
    <property type="entry name" value="Efflux RND transporter periplasmic adaptor subunit"/>
    <property type="match status" value="1"/>
</dbReference>
<dbReference type="NCBIfam" id="TIGR01730">
    <property type="entry name" value="RND_mfp"/>
    <property type="match status" value="1"/>
</dbReference>
<evidence type="ECO:0000256" key="1">
    <source>
        <dbReference type="ARBA" id="ARBA00004196"/>
    </source>
</evidence>
<keyword evidence="10" id="KW-1185">Reference proteome</keyword>
<dbReference type="PANTHER" id="PTHR30158">
    <property type="entry name" value="ACRA/E-RELATED COMPONENT OF DRUG EFFLUX TRANSPORTER"/>
    <property type="match status" value="1"/>
</dbReference>
<dbReference type="GO" id="GO:0022857">
    <property type="term" value="F:transmembrane transporter activity"/>
    <property type="evidence" value="ECO:0007669"/>
    <property type="project" value="InterPro"/>
</dbReference>
<dbReference type="InterPro" id="IPR006143">
    <property type="entry name" value="RND_pump_MFP"/>
</dbReference>
<dbReference type="Gene3D" id="2.40.50.100">
    <property type="match status" value="1"/>
</dbReference>
<sequence>MVKHILLIAVAGLALAFGLYVFMFRPSEDSPVPQTASASAAPPPQVGVITVQPAEIPYPVEYAGRVAGFRDVEVRPRVGGLLLERQFEEGARVTEGQVLFRIDPATYEVALSRAEAQLQQAQAALYQAQQNFERVEPLARRGVSTDVQLEEARSQRDQARAGVQLAEAEVQNARLNLSYTTVTAPATGTTALQSPPVGALIQAQQTLLTTISQLDPAYVNFSFTDEENRAFRALNERRERPISEKELKVELLLGQEASYPRPGQVDTAAQRVDPQTGTIQARAIFPNPEGALLPGQFVRVRITGITLPGSIVVPQQAVSQGPQGPTIYVLGENDIAQARPIRLGPEVPGGWVVREGLSGGERVVADGVIRVRPGQPVRPAPMQVQAPEATGSAGLGSQGRPASGARP</sequence>